<organism evidence="1 2">
    <name type="scientific">Desulfosporosinus acididurans</name>
    <dbReference type="NCBI Taxonomy" id="476652"/>
    <lineage>
        <taxon>Bacteria</taxon>
        <taxon>Bacillati</taxon>
        <taxon>Bacillota</taxon>
        <taxon>Clostridia</taxon>
        <taxon>Eubacteriales</taxon>
        <taxon>Desulfitobacteriaceae</taxon>
        <taxon>Desulfosporosinus</taxon>
    </lineage>
</organism>
<dbReference type="EMBL" id="LDZY01000019">
    <property type="protein sequence ID" value="KLU63980.1"/>
    <property type="molecule type" value="Genomic_DNA"/>
</dbReference>
<dbReference type="Gene3D" id="2.170.120.30">
    <property type="match status" value="2"/>
</dbReference>
<dbReference type="InterPro" id="IPR053154">
    <property type="entry name" value="c-di-AMP_regulator"/>
</dbReference>
<dbReference type="Proteomes" id="UP000036356">
    <property type="component" value="Unassembled WGS sequence"/>
</dbReference>
<evidence type="ECO:0000313" key="1">
    <source>
        <dbReference type="EMBL" id="KLU63980.1"/>
    </source>
</evidence>
<accession>A0A0J1FKI4</accession>
<dbReference type="PANTHER" id="PTHR37804:SF1">
    <property type="entry name" value="CDAA REGULATORY PROTEIN CDAR"/>
    <property type="match status" value="1"/>
</dbReference>
<dbReference type="InterPro" id="IPR012505">
    <property type="entry name" value="YbbR"/>
</dbReference>
<reference evidence="1 2" key="1">
    <citation type="submission" date="2015-06" db="EMBL/GenBank/DDBJ databases">
        <title>Draft genome of the moderately acidophilic sulfate reducer Candidatus Desulfosporosinus acididurans strain M1.</title>
        <authorList>
            <person name="Poehlein A."/>
            <person name="Petzsch P."/>
            <person name="Johnson B.D."/>
            <person name="Schloemann M."/>
            <person name="Daniel R."/>
            <person name="Muehling M."/>
        </authorList>
    </citation>
    <scope>NUCLEOTIDE SEQUENCE [LARGE SCALE GENOMIC DNA]</scope>
    <source>
        <strain evidence="1 2">M1</strain>
    </source>
</reference>
<comment type="caution">
    <text evidence="1">The sequence shown here is derived from an EMBL/GenBank/DDBJ whole genome shotgun (WGS) entry which is preliminary data.</text>
</comment>
<dbReference type="Gene3D" id="2.170.120.40">
    <property type="entry name" value="YbbR-like domain"/>
    <property type="match status" value="2"/>
</dbReference>
<evidence type="ECO:0000313" key="2">
    <source>
        <dbReference type="Proteomes" id="UP000036356"/>
    </source>
</evidence>
<dbReference type="AlphaFoldDB" id="A0A0J1FKI4"/>
<dbReference type="PANTHER" id="PTHR37804">
    <property type="entry name" value="CDAA REGULATORY PROTEIN CDAR"/>
    <property type="match status" value="1"/>
</dbReference>
<dbReference type="CDD" id="cd20206">
    <property type="entry name" value="YbbR"/>
    <property type="match status" value="1"/>
</dbReference>
<proteinExistence type="predicted"/>
<dbReference type="RefSeq" id="WP_047811879.1">
    <property type="nucleotide sequence ID" value="NZ_LDZY01000019.1"/>
</dbReference>
<dbReference type="PATRIC" id="fig|476652.3.peg.4355"/>
<dbReference type="STRING" id="476652.DEAC_c41100"/>
<sequence length="408" mass="42728">MIDVLRRNLGVKLLSFLVAILFWLFVMNQGSADKIISDQTLTVPLVVTNLPQNMVVMSQLPLISVRFQGINPSANIKDIYAQVDLSGATAGEHSYSVIINAPVGTTVVDRQPASIKLTLDNVQEKILPVQVAMSGNPADGFQVGTPIVKPSAVNVRGPSSVVSNLNKVTAEVSIAGANDTVEVSPAVSFRDKAGKPILGPNPSVDILSAYPSSVDVIVPITAKGMSTKMISLKVKTTGTVAQGKVLKSVIASPTSVQVSGSAQALKGFDSLTIGPVDLSGLTEDKTFQIPPDQVTLPSGVSFLNGTTISVIAQIGAGPIQKTITGVPVDIRNVGKDLQVDQGISPVDVVVEGLPDVVNNLTPTQIQLWVDASGQAEGSYPNTQLLWQLPPGVTMITTPQVTYSLKAKA</sequence>
<gene>
    <name evidence="1" type="ORF">DEAC_c41100</name>
</gene>
<protein>
    <submittedName>
        <fullName evidence="1">YbbR-like protein</fullName>
    </submittedName>
</protein>
<keyword evidence="2" id="KW-1185">Reference proteome</keyword>
<name>A0A0J1FKI4_9FIRM</name>
<dbReference type="Pfam" id="PF07949">
    <property type="entry name" value="YbbR"/>
    <property type="match status" value="3"/>
</dbReference>